<accession>A0ABN7VCK4</accession>
<proteinExistence type="predicted"/>
<dbReference type="InterPro" id="IPR008906">
    <property type="entry name" value="HATC_C_dom"/>
</dbReference>
<sequence>SVLENNQIPARTQQDRQIRILIADEDSWDNISVLAEVFRPIVKCITMFENDSATLSLVYKEMADIKNLECNITSPIQDSVIDIITKQFNYMQTSIMLLAYLLDGHFYPHHHFHPTEYGELVALLDTNITLQEVAKDLHPQNWWTYGFSFQFLQPFCTQIFAMPTSSASSKHNWSVHSHIHTKKRNRLTNKHLEELVYIYWNLQDVENESVWSLDIEQEVDDDENNFWKGFDELTDQVLYDIE</sequence>
<dbReference type="InterPro" id="IPR012337">
    <property type="entry name" value="RNaseH-like_sf"/>
</dbReference>
<dbReference type="EMBL" id="CAJVQB010012640">
    <property type="protein sequence ID" value="CAG8756972.1"/>
    <property type="molecule type" value="Genomic_DNA"/>
</dbReference>
<feature type="non-terminal residue" evidence="2">
    <location>
        <position position="1"/>
    </location>
</feature>
<name>A0ABN7VCK4_GIGMA</name>
<dbReference type="Pfam" id="PF05699">
    <property type="entry name" value="Dimer_Tnp_hAT"/>
    <property type="match status" value="1"/>
</dbReference>
<dbReference type="Proteomes" id="UP000789901">
    <property type="component" value="Unassembled WGS sequence"/>
</dbReference>
<protein>
    <submittedName>
        <fullName evidence="2">32634_t:CDS:1</fullName>
    </submittedName>
</protein>
<evidence type="ECO:0000313" key="2">
    <source>
        <dbReference type="EMBL" id="CAG8756972.1"/>
    </source>
</evidence>
<gene>
    <name evidence="2" type="ORF">GMARGA_LOCUS17025</name>
</gene>
<organism evidence="2 3">
    <name type="scientific">Gigaspora margarita</name>
    <dbReference type="NCBI Taxonomy" id="4874"/>
    <lineage>
        <taxon>Eukaryota</taxon>
        <taxon>Fungi</taxon>
        <taxon>Fungi incertae sedis</taxon>
        <taxon>Mucoromycota</taxon>
        <taxon>Glomeromycotina</taxon>
        <taxon>Glomeromycetes</taxon>
        <taxon>Diversisporales</taxon>
        <taxon>Gigasporaceae</taxon>
        <taxon>Gigaspora</taxon>
    </lineage>
</organism>
<comment type="caution">
    <text evidence="2">The sequence shown here is derived from an EMBL/GenBank/DDBJ whole genome shotgun (WGS) entry which is preliminary data.</text>
</comment>
<evidence type="ECO:0000313" key="3">
    <source>
        <dbReference type="Proteomes" id="UP000789901"/>
    </source>
</evidence>
<keyword evidence="3" id="KW-1185">Reference proteome</keyword>
<evidence type="ECO:0000259" key="1">
    <source>
        <dbReference type="Pfam" id="PF05699"/>
    </source>
</evidence>
<reference evidence="2 3" key="1">
    <citation type="submission" date="2021-06" db="EMBL/GenBank/DDBJ databases">
        <authorList>
            <person name="Kallberg Y."/>
            <person name="Tangrot J."/>
            <person name="Rosling A."/>
        </authorList>
    </citation>
    <scope>NUCLEOTIDE SEQUENCE [LARGE SCALE GENOMIC DNA]</scope>
    <source>
        <strain evidence="2 3">120-4 pot B 10/14</strain>
    </source>
</reference>
<feature type="domain" description="HAT C-terminal dimerisation" evidence="1">
    <location>
        <begin position="131"/>
        <end position="199"/>
    </location>
</feature>
<dbReference type="SUPFAM" id="SSF53098">
    <property type="entry name" value="Ribonuclease H-like"/>
    <property type="match status" value="1"/>
</dbReference>